<dbReference type="PANTHER" id="PTHR33885">
    <property type="entry name" value="PHAGE SHOCK PROTEIN C"/>
    <property type="match status" value="1"/>
</dbReference>
<evidence type="ECO:0000256" key="6">
    <source>
        <dbReference type="SAM" id="MobiDB-lite"/>
    </source>
</evidence>
<keyword evidence="2" id="KW-1003">Cell membrane</keyword>
<keyword evidence="10" id="KW-1185">Reference proteome</keyword>
<evidence type="ECO:0000313" key="10">
    <source>
        <dbReference type="Proteomes" id="UP000772196"/>
    </source>
</evidence>
<sequence>MTDQHPPGPGPARGSGAGPRTAAPPPPAADTGRVPGADRLRRDRGQKVLGGVCGGLGRHYDMDPVIFRIVLAVLSVTGGLGLVCYGFAWLFVPLDGEEENQARRLLSGRVDGPALTAVLCALVGTGLFLSMMKNSSVFTFAIALGVLLAATGYWSRHRDAEESPAPSDAPSQEKTATTASVYGGAPPEAQKPPVPGRIPSWWREPIVKDGTHIGGTGYLWGPAGLDDPASVPGALRSAYPPHRGAPPPAPKPREPRWIGGWLFLLTLLAGGLGTGLTWQHLNLSGTLQTGLAASLAVLGLGIAVSSRWGRTGGGSLLLAVLTAGLLAGAAALPPEVTTDWSRTDWRPANAAAVRPEYRLGTGDARLDLRGVRLTGNRTVTTRAEVGAGRLRVIVPPGATVRLHATTGVGDIQLPGQDQRDVDIAPGKQEDFVLRPTARTPDRGTLALDLHVALGQVEVSRAS</sequence>
<keyword evidence="4 7" id="KW-1133">Transmembrane helix</keyword>
<dbReference type="InterPro" id="IPR007168">
    <property type="entry name" value="Phageshock_PspC_N"/>
</dbReference>
<dbReference type="RefSeq" id="WP_168536194.1">
    <property type="nucleotide sequence ID" value="NZ_JAAWWP010000002.1"/>
</dbReference>
<evidence type="ECO:0000259" key="8">
    <source>
        <dbReference type="Pfam" id="PF04024"/>
    </source>
</evidence>
<feature type="compositionally biased region" description="Pro residues" evidence="6">
    <location>
        <begin position="1"/>
        <end position="10"/>
    </location>
</feature>
<dbReference type="InterPro" id="IPR052027">
    <property type="entry name" value="PspC"/>
</dbReference>
<dbReference type="PANTHER" id="PTHR33885:SF3">
    <property type="entry name" value="PHAGE SHOCK PROTEIN C"/>
    <property type="match status" value="1"/>
</dbReference>
<feature type="region of interest" description="Disordered" evidence="6">
    <location>
        <begin position="159"/>
        <end position="199"/>
    </location>
</feature>
<evidence type="ECO:0000256" key="2">
    <source>
        <dbReference type="ARBA" id="ARBA00022475"/>
    </source>
</evidence>
<evidence type="ECO:0000256" key="1">
    <source>
        <dbReference type="ARBA" id="ARBA00004162"/>
    </source>
</evidence>
<comment type="caution">
    <text evidence="9">The sequence shown here is derived from an EMBL/GenBank/DDBJ whole genome shotgun (WGS) entry which is preliminary data.</text>
</comment>
<feature type="transmembrane region" description="Helical" evidence="7">
    <location>
        <begin position="316"/>
        <end position="333"/>
    </location>
</feature>
<evidence type="ECO:0000313" key="9">
    <source>
        <dbReference type="EMBL" id="NKI40583.1"/>
    </source>
</evidence>
<protein>
    <submittedName>
        <fullName evidence="9">PspC domain-containing protein</fullName>
    </submittedName>
</protein>
<feature type="domain" description="Phage shock protein PspC N-terminal" evidence="8">
    <location>
        <begin position="39"/>
        <end position="94"/>
    </location>
</feature>
<feature type="transmembrane region" description="Helical" evidence="7">
    <location>
        <begin position="261"/>
        <end position="281"/>
    </location>
</feature>
<organism evidence="9 10">
    <name type="scientific">Streptomyces physcomitrii</name>
    <dbReference type="NCBI Taxonomy" id="2724184"/>
    <lineage>
        <taxon>Bacteria</taxon>
        <taxon>Bacillati</taxon>
        <taxon>Actinomycetota</taxon>
        <taxon>Actinomycetes</taxon>
        <taxon>Kitasatosporales</taxon>
        <taxon>Streptomycetaceae</taxon>
        <taxon>Streptomyces</taxon>
    </lineage>
</organism>
<feature type="transmembrane region" description="Helical" evidence="7">
    <location>
        <begin position="65"/>
        <end position="92"/>
    </location>
</feature>
<evidence type="ECO:0000256" key="5">
    <source>
        <dbReference type="ARBA" id="ARBA00023136"/>
    </source>
</evidence>
<proteinExistence type="predicted"/>
<keyword evidence="5 7" id="KW-0472">Membrane</keyword>
<gene>
    <name evidence="9" type="ORF">HFV08_04810</name>
</gene>
<name>A0ABX1GXQ9_9ACTN</name>
<feature type="region of interest" description="Disordered" evidence="6">
    <location>
        <begin position="1"/>
        <end position="41"/>
    </location>
</feature>
<keyword evidence="3 7" id="KW-0812">Transmembrane</keyword>
<dbReference type="EMBL" id="JAAWWP010000002">
    <property type="protein sequence ID" value="NKI40583.1"/>
    <property type="molecule type" value="Genomic_DNA"/>
</dbReference>
<accession>A0ABX1GXQ9</accession>
<reference evidence="9 10" key="1">
    <citation type="submission" date="2020-04" db="EMBL/GenBank/DDBJ databases">
        <title>Phylogenetic Diversity and Antibacterial Activity against Ralstonia solanacearum of Endophytic Actinomycete Isolated from Moss.</title>
        <authorList>
            <person name="Zhuang X."/>
        </authorList>
    </citation>
    <scope>NUCLEOTIDE SEQUENCE [LARGE SCALE GENOMIC DNA]</scope>
    <source>
        <strain evidence="9 10">LD120</strain>
    </source>
</reference>
<evidence type="ECO:0000256" key="7">
    <source>
        <dbReference type="SAM" id="Phobius"/>
    </source>
</evidence>
<dbReference type="Proteomes" id="UP000772196">
    <property type="component" value="Unassembled WGS sequence"/>
</dbReference>
<evidence type="ECO:0000256" key="3">
    <source>
        <dbReference type="ARBA" id="ARBA00022692"/>
    </source>
</evidence>
<feature type="transmembrane region" description="Helical" evidence="7">
    <location>
        <begin position="287"/>
        <end position="304"/>
    </location>
</feature>
<feature type="transmembrane region" description="Helical" evidence="7">
    <location>
        <begin position="137"/>
        <end position="154"/>
    </location>
</feature>
<feature type="compositionally biased region" description="Polar residues" evidence="6">
    <location>
        <begin position="169"/>
        <end position="180"/>
    </location>
</feature>
<evidence type="ECO:0000256" key="4">
    <source>
        <dbReference type="ARBA" id="ARBA00022989"/>
    </source>
</evidence>
<comment type="subcellular location">
    <subcellularLocation>
        <location evidence="1">Cell membrane</location>
        <topology evidence="1">Single-pass membrane protein</topology>
    </subcellularLocation>
</comment>
<dbReference type="Pfam" id="PF04024">
    <property type="entry name" value="PspC"/>
    <property type="match status" value="1"/>
</dbReference>
<feature type="transmembrane region" description="Helical" evidence="7">
    <location>
        <begin position="113"/>
        <end position="131"/>
    </location>
</feature>